<dbReference type="AlphaFoldDB" id="A0A9N9WL13"/>
<feature type="repeat" description="NHL" evidence="2">
    <location>
        <begin position="96"/>
        <end position="120"/>
    </location>
</feature>
<organism evidence="3 5">
    <name type="scientific">Diatraea saccharalis</name>
    <name type="common">sugarcane borer</name>
    <dbReference type="NCBI Taxonomy" id="40085"/>
    <lineage>
        <taxon>Eukaryota</taxon>
        <taxon>Metazoa</taxon>
        <taxon>Ecdysozoa</taxon>
        <taxon>Arthropoda</taxon>
        <taxon>Hexapoda</taxon>
        <taxon>Insecta</taxon>
        <taxon>Pterygota</taxon>
        <taxon>Neoptera</taxon>
        <taxon>Endopterygota</taxon>
        <taxon>Lepidoptera</taxon>
        <taxon>Glossata</taxon>
        <taxon>Ditrysia</taxon>
        <taxon>Pyraloidea</taxon>
        <taxon>Crambidae</taxon>
        <taxon>Crambinae</taxon>
        <taxon>Diatraea</taxon>
    </lineage>
</organism>
<dbReference type="InterPro" id="IPR011042">
    <property type="entry name" value="6-blade_b-propeller_TolB-like"/>
</dbReference>
<gene>
    <name evidence="3" type="ORF">DIATSA_LOCUS13100</name>
    <name evidence="4" type="ORF">DIATSA_LOCUS13104</name>
</gene>
<dbReference type="PROSITE" id="PS51125">
    <property type="entry name" value="NHL"/>
    <property type="match status" value="1"/>
</dbReference>
<evidence type="ECO:0000313" key="5">
    <source>
        <dbReference type="Proteomes" id="UP001153714"/>
    </source>
</evidence>
<reference evidence="3" key="2">
    <citation type="submission" date="2022-10" db="EMBL/GenBank/DDBJ databases">
        <authorList>
            <consortium name="ENA_rothamsted_submissions"/>
            <consortium name="culmorum"/>
            <person name="King R."/>
        </authorList>
    </citation>
    <scope>NUCLEOTIDE SEQUENCE</scope>
</reference>
<keyword evidence="1" id="KW-0677">Repeat</keyword>
<keyword evidence="5" id="KW-1185">Reference proteome</keyword>
<dbReference type="Pfam" id="PF01436">
    <property type="entry name" value="NHL"/>
    <property type="match status" value="1"/>
</dbReference>
<evidence type="ECO:0000313" key="4">
    <source>
        <dbReference type="EMBL" id="CAG9795869.1"/>
    </source>
</evidence>
<reference evidence="3" key="1">
    <citation type="submission" date="2021-12" db="EMBL/GenBank/DDBJ databases">
        <authorList>
            <person name="King R."/>
        </authorList>
    </citation>
    <scope>NUCLEOTIDE SEQUENCE</scope>
</reference>
<name>A0A9N9WL13_9NEOP</name>
<evidence type="ECO:0000256" key="1">
    <source>
        <dbReference type="ARBA" id="ARBA00022737"/>
    </source>
</evidence>
<sequence>MSKTYNNECFEVKEKIETTMQLFTQAVENRETYLLEKVENMREGRENLFMLPNYNLVDQLGQYDVQRINPTSDQIHNSSSHQTLMPMQSLPAECEGFGTGELNRPSGVAIDDEGRIIVADLKSIA</sequence>
<accession>A0A9N9WL13</accession>
<proteinExistence type="predicted"/>
<dbReference type="Proteomes" id="UP001153714">
    <property type="component" value="Chromosome 8"/>
</dbReference>
<dbReference type="InterPro" id="IPR001258">
    <property type="entry name" value="NHL_repeat"/>
</dbReference>
<dbReference type="OrthoDB" id="342730at2759"/>
<evidence type="ECO:0000313" key="3">
    <source>
        <dbReference type="EMBL" id="CAG9795865.1"/>
    </source>
</evidence>
<dbReference type="EMBL" id="OU893339">
    <property type="protein sequence ID" value="CAG9795869.1"/>
    <property type="molecule type" value="Genomic_DNA"/>
</dbReference>
<protein>
    <submittedName>
        <fullName evidence="3">Uncharacterized protein</fullName>
    </submittedName>
</protein>
<evidence type="ECO:0000256" key="2">
    <source>
        <dbReference type="PROSITE-ProRule" id="PRU00504"/>
    </source>
</evidence>
<dbReference type="EMBL" id="OU893339">
    <property type="protein sequence ID" value="CAG9795865.1"/>
    <property type="molecule type" value="Genomic_DNA"/>
</dbReference>
<dbReference type="Gene3D" id="2.120.10.30">
    <property type="entry name" value="TolB, C-terminal domain"/>
    <property type="match status" value="1"/>
</dbReference>